<feature type="region of interest" description="Disordered" evidence="1">
    <location>
        <begin position="1"/>
        <end position="36"/>
    </location>
</feature>
<comment type="caution">
    <text evidence="2">The sequence shown here is derived from an EMBL/GenBank/DDBJ whole genome shotgun (WGS) entry which is preliminary data.</text>
</comment>
<reference evidence="2 3" key="1">
    <citation type="submission" date="2019-12" db="EMBL/GenBank/DDBJ databases">
        <authorList>
            <person name="Alioto T."/>
            <person name="Alioto T."/>
            <person name="Gomez Garrido J."/>
        </authorList>
    </citation>
    <scope>NUCLEOTIDE SEQUENCE [LARGE SCALE GENOMIC DNA]</scope>
</reference>
<sequence>MESPSLPTNEDNSMQSPSKKEESVKSSSDSSHKKDNYWKMTKLLNWKDSNQLIPGLSNTISKGRTHWQLTTTQQQQNKNSLEKEEKFSIIESPAYTNEPLESQLEKEEHKEESVNPPSDSSTKKDKLVKSPTYMNEQLEL</sequence>
<dbReference type="Proteomes" id="UP000594638">
    <property type="component" value="Unassembled WGS sequence"/>
</dbReference>
<evidence type="ECO:0000313" key="2">
    <source>
        <dbReference type="EMBL" id="CAA2982965.1"/>
    </source>
</evidence>
<accession>A0A8S0RT11</accession>
<dbReference type="Gramene" id="OE9A059876T1">
    <property type="protein sequence ID" value="OE9A059876C1"/>
    <property type="gene ID" value="OE9A059876"/>
</dbReference>
<evidence type="ECO:0000313" key="3">
    <source>
        <dbReference type="Proteomes" id="UP000594638"/>
    </source>
</evidence>
<evidence type="ECO:0000256" key="1">
    <source>
        <dbReference type="SAM" id="MobiDB-lite"/>
    </source>
</evidence>
<feature type="region of interest" description="Disordered" evidence="1">
    <location>
        <begin position="67"/>
        <end position="140"/>
    </location>
</feature>
<protein>
    <submittedName>
        <fullName evidence="2">Uncharacterized protein</fullName>
    </submittedName>
</protein>
<organism evidence="2 3">
    <name type="scientific">Olea europaea subsp. europaea</name>
    <dbReference type="NCBI Taxonomy" id="158383"/>
    <lineage>
        <taxon>Eukaryota</taxon>
        <taxon>Viridiplantae</taxon>
        <taxon>Streptophyta</taxon>
        <taxon>Embryophyta</taxon>
        <taxon>Tracheophyta</taxon>
        <taxon>Spermatophyta</taxon>
        <taxon>Magnoliopsida</taxon>
        <taxon>eudicotyledons</taxon>
        <taxon>Gunneridae</taxon>
        <taxon>Pentapetalae</taxon>
        <taxon>asterids</taxon>
        <taxon>lamiids</taxon>
        <taxon>Lamiales</taxon>
        <taxon>Oleaceae</taxon>
        <taxon>Oleeae</taxon>
        <taxon>Olea</taxon>
    </lineage>
</organism>
<gene>
    <name evidence="2" type="ORF">OLEA9_A059876</name>
</gene>
<name>A0A8S0RT11_OLEEU</name>
<feature type="compositionally biased region" description="Basic and acidic residues" evidence="1">
    <location>
        <begin position="18"/>
        <end position="36"/>
    </location>
</feature>
<feature type="compositionally biased region" description="Basic and acidic residues" evidence="1">
    <location>
        <begin position="103"/>
        <end position="113"/>
    </location>
</feature>
<dbReference type="EMBL" id="CACTIH010003712">
    <property type="protein sequence ID" value="CAA2982965.1"/>
    <property type="molecule type" value="Genomic_DNA"/>
</dbReference>
<proteinExistence type="predicted"/>
<keyword evidence="3" id="KW-1185">Reference proteome</keyword>
<feature type="compositionally biased region" description="Polar residues" evidence="1">
    <location>
        <begin position="1"/>
        <end position="15"/>
    </location>
</feature>
<dbReference type="AlphaFoldDB" id="A0A8S0RT11"/>